<protein>
    <submittedName>
        <fullName evidence="3">Uncharacterized protein</fullName>
    </submittedName>
</protein>
<feature type="transmembrane region" description="Helical" evidence="2">
    <location>
        <begin position="37"/>
        <end position="61"/>
    </location>
</feature>
<keyword evidence="2" id="KW-0812">Transmembrane</keyword>
<accession>A0A1Q8CM17</accession>
<evidence type="ECO:0000313" key="3">
    <source>
        <dbReference type="EMBL" id="OLF15407.1"/>
    </source>
</evidence>
<proteinExistence type="predicted"/>
<feature type="transmembrane region" description="Helical" evidence="2">
    <location>
        <begin position="109"/>
        <end position="128"/>
    </location>
</feature>
<name>A0A1Q8CM17_9PSEU</name>
<keyword evidence="2" id="KW-0472">Membrane</keyword>
<organism evidence="3 4">
    <name type="scientific">Actinophytocola xanthii</name>
    <dbReference type="NCBI Taxonomy" id="1912961"/>
    <lineage>
        <taxon>Bacteria</taxon>
        <taxon>Bacillati</taxon>
        <taxon>Actinomycetota</taxon>
        <taxon>Actinomycetes</taxon>
        <taxon>Pseudonocardiales</taxon>
        <taxon>Pseudonocardiaceae</taxon>
    </lineage>
</organism>
<dbReference type="AlphaFoldDB" id="A0A1Q8CM17"/>
<dbReference type="EMBL" id="MSIE01000041">
    <property type="protein sequence ID" value="OLF15407.1"/>
    <property type="molecule type" value="Genomic_DNA"/>
</dbReference>
<gene>
    <name evidence="3" type="ORF">BU204_21830</name>
</gene>
<comment type="caution">
    <text evidence="3">The sequence shown here is derived from an EMBL/GenBank/DDBJ whole genome shotgun (WGS) entry which is preliminary data.</text>
</comment>
<dbReference type="OrthoDB" id="3691511at2"/>
<evidence type="ECO:0000313" key="4">
    <source>
        <dbReference type="Proteomes" id="UP000185596"/>
    </source>
</evidence>
<dbReference type="RefSeq" id="WP_075127587.1">
    <property type="nucleotide sequence ID" value="NZ_MSIE01000041.1"/>
</dbReference>
<sequence length="212" mass="22896">MRLYRLAELTLPGLAVGFIAGVLAGGLAGFVGQPVGWALVTGLALGIPLALLGAGYTMLLVQNKVRLGGFAPAALYWLIAFPAARLLHEVLTSWILGGSPSLPPDPLGFLAYQGIVSAGFSIGFLWLHERVAPQYWQRISGRNPRAREVYLRYAEHARILFEAKERRKAMRDQVRAARRRGGRPETPARGADRPPARPGKATAVKKAASPTP</sequence>
<feature type="transmembrane region" description="Helical" evidence="2">
    <location>
        <begin position="73"/>
        <end position="97"/>
    </location>
</feature>
<feature type="transmembrane region" description="Helical" evidence="2">
    <location>
        <begin position="12"/>
        <end position="31"/>
    </location>
</feature>
<evidence type="ECO:0000256" key="2">
    <source>
        <dbReference type="SAM" id="Phobius"/>
    </source>
</evidence>
<keyword evidence="4" id="KW-1185">Reference proteome</keyword>
<dbReference type="STRING" id="1912961.BU204_21830"/>
<feature type="region of interest" description="Disordered" evidence="1">
    <location>
        <begin position="171"/>
        <end position="212"/>
    </location>
</feature>
<dbReference type="Proteomes" id="UP000185596">
    <property type="component" value="Unassembled WGS sequence"/>
</dbReference>
<reference evidence="3 4" key="1">
    <citation type="submission" date="2016-12" db="EMBL/GenBank/DDBJ databases">
        <title>The draft genome sequence of Actinophytocola sp. 11-183.</title>
        <authorList>
            <person name="Wang W."/>
            <person name="Yuan L."/>
        </authorList>
    </citation>
    <scope>NUCLEOTIDE SEQUENCE [LARGE SCALE GENOMIC DNA]</scope>
    <source>
        <strain evidence="3 4">11-183</strain>
    </source>
</reference>
<keyword evidence="2" id="KW-1133">Transmembrane helix</keyword>
<evidence type="ECO:0000256" key="1">
    <source>
        <dbReference type="SAM" id="MobiDB-lite"/>
    </source>
</evidence>